<dbReference type="Proteomes" id="UP000070483">
    <property type="component" value="Unassembled WGS sequence"/>
</dbReference>
<dbReference type="RefSeq" id="WP_269447665.1">
    <property type="nucleotide sequence ID" value="NZ_KQ960092.1"/>
</dbReference>
<gene>
    <name evidence="1" type="ORF">HMPREF3180_01617</name>
</gene>
<comment type="caution">
    <text evidence="1">The sequence shown here is derived from an EMBL/GenBank/DDBJ whole genome shotgun (WGS) entry which is preliminary data.</text>
</comment>
<dbReference type="EMBL" id="LSDD01000114">
    <property type="protein sequence ID" value="KXB63232.1"/>
    <property type="molecule type" value="Genomic_DNA"/>
</dbReference>
<dbReference type="AlphaFoldDB" id="A0A134A6C2"/>
<reference evidence="2" key="1">
    <citation type="submission" date="2016-01" db="EMBL/GenBank/DDBJ databases">
        <authorList>
            <person name="Mitreva M."/>
            <person name="Pepin K.H."/>
            <person name="Mihindukulasuriya K.A."/>
            <person name="Fulton R."/>
            <person name="Fronick C."/>
            <person name="O'Laughlin M."/>
            <person name="Miner T."/>
            <person name="Herter B."/>
            <person name="Rosa B.A."/>
            <person name="Cordes M."/>
            <person name="Tomlinson C."/>
            <person name="Wollam A."/>
            <person name="Palsikar V.B."/>
            <person name="Mardis E.R."/>
            <person name="Wilson R.K."/>
        </authorList>
    </citation>
    <scope>NUCLEOTIDE SEQUENCE [LARGE SCALE GENOMIC DNA]</scope>
    <source>
        <strain evidence="2">KA00185</strain>
    </source>
</reference>
<dbReference type="PATRIC" id="fig|157687.3.peg.1608"/>
<evidence type="ECO:0000313" key="2">
    <source>
        <dbReference type="Proteomes" id="UP000070483"/>
    </source>
</evidence>
<dbReference type="STRING" id="157687.HMPREF3180_01617"/>
<evidence type="ECO:0000313" key="1">
    <source>
        <dbReference type="EMBL" id="KXB63232.1"/>
    </source>
</evidence>
<keyword evidence="2" id="KW-1185">Reference proteome</keyword>
<accession>A0A134A6C2</accession>
<organism evidence="1 2">
    <name type="scientific">Leptotrichia wadei</name>
    <dbReference type="NCBI Taxonomy" id="157687"/>
    <lineage>
        <taxon>Bacteria</taxon>
        <taxon>Fusobacteriati</taxon>
        <taxon>Fusobacteriota</taxon>
        <taxon>Fusobacteriia</taxon>
        <taxon>Fusobacteriales</taxon>
        <taxon>Leptotrichiaceae</taxon>
        <taxon>Leptotrichia</taxon>
    </lineage>
</organism>
<name>A0A134A6C2_9FUSO</name>
<sequence>MNVKVGILGLNFLGKNDIIILNKKPVQVSVKLKMREKGFILY</sequence>
<protein>
    <submittedName>
        <fullName evidence="1">Uncharacterized protein</fullName>
    </submittedName>
</protein>
<proteinExistence type="predicted"/>